<dbReference type="CDD" id="cd03405">
    <property type="entry name" value="SPFH_HflC"/>
    <property type="match status" value="1"/>
</dbReference>
<accession>A0ABU8XPT9</accession>
<feature type="region of interest" description="Disordered" evidence="7">
    <location>
        <begin position="293"/>
        <end position="316"/>
    </location>
</feature>
<comment type="similarity">
    <text evidence="2 6">Belongs to the band 7/mec-2 family. HflC subfamily.</text>
</comment>
<dbReference type="GO" id="GO:0008233">
    <property type="term" value="F:peptidase activity"/>
    <property type="evidence" value="ECO:0007669"/>
    <property type="project" value="UniProtKB-KW"/>
</dbReference>
<protein>
    <recommendedName>
        <fullName evidence="6">Protein HflC</fullName>
    </recommendedName>
</protein>
<dbReference type="SUPFAM" id="SSF117892">
    <property type="entry name" value="Band 7/SPFH domain"/>
    <property type="match status" value="1"/>
</dbReference>
<dbReference type="GO" id="GO:0006508">
    <property type="term" value="P:proteolysis"/>
    <property type="evidence" value="ECO:0007669"/>
    <property type="project" value="UniProtKB-KW"/>
</dbReference>
<evidence type="ECO:0000256" key="2">
    <source>
        <dbReference type="ARBA" id="ARBA00007862"/>
    </source>
</evidence>
<evidence type="ECO:0000256" key="5">
    <source>
        <dbReference type="ARBA" id="ARBA00023136"/>
    </source>
</evidence>
<dbReference type="InterPro" id="IPR001107">
    <property type="entry name" value="Band_7"/>
</dbReference>
<evidence type="ECO:0000256" key="3">
    <source>
        <dbReference type="ARBA" id="ARBA00022692"/>
    </source>
</evidence>
<keyword evidence="5" id="KW-0472">Membrane</keyword>
<reference evidence="9 10" key="1">
    <citation type="submission" date="2024-01" db="EMBL/GenBank/DDBJ databases">
        <title>Multi-omics insights into the function and evolution of sodium benzoate biodegradation pathways in Benzoatithermus flavus gen. nov., sp. nov. from hot spring.</title>
        <authorList>
            <person name="Hu C.-J."/>
            <person name="Li W.-J."/>
        </authorList>
    </citation>
    <scope>NUCLEOTIDE SEQUENCE [LARGE SCALE GENOMIC DNA]</scope>
    <source>
        <strain evidence="9 10">SYSU G07066</strain>
    </source>
</reference>
<dbReference type="SMART" id="SM00244">
    <property type="entry name" value="PHB"/>
    <property type="match status" value="1"/>
</dbReference>
<keyword evidence="3" id="KW-0812">Transmembrane</keyword>
<comment type="caution">
    <text evidence="9">The sequence shown here is derived from an EMBL/GenBank/DDBJ whole genome shotgun (WGS) entry which is preliminary data.</text>
</comment>
<dbReference type="EMBL" id="JBBLZC010000002">
    <property type="protein sequence ID" value="MEK0082022.1"/>
    <property type="molecule type" value="Genomic_DNA"/>
</dbReference>
<dbReference type="InterPro" id="IPR036013">
    <property type="entry name" value="Band_7/SPFH_dom_sf"/>
</dbReference>
<evidence type="ECO:0000256" key="6">
    <source>
        <dbReference type="PIRNR" id="PIRNR005651"/>
    </source>
</evidence>
<proteinExistence type="inferred from homology"/>
<dbReference type="PIRSF" id="PIRSF005651">
    <property type="entry name" value="HflC"/>
    <property type="match status" value="1"/>
</dbReference>
<dbReference type="NCBIfam" id="TIGR01932">
    <property type="entry name" value="hflC"/>
    <property type="match status" value="1"/>
</dbReference>
<dbReference type="InterPro" id="IPR010200">
    <property type="entry name" value="HflC"/>
</dbReference>
<evidence type="ECO:0000259" key="8">
    <source>
        <dbReference type="SMART" id="SM00244"/>
    </source>
</evidence>
<keyword evidence="10" id="KW-1185">Reference proteome</keyword>
<dbReference type="Pfam" id="PF01145">
    <property type="entry name" value="Band_7"/>
    <property type="match status" value="1"/>
</dbReference>
<dbReference type="Proteomes" id="UP001375743">
    <property type="component" value="Unassembled WGS sequence"/>
</dbReference>
<dbReference type="PANTHER" id="PTHR42911">
    <property type="entry name" value="MODULATOR OF FTSH PROTEASE HFLC"/>
    <property type="match status" value="1"/>
</dbReference>
<evidence type="ECO:0000313" key="10">
    <source>
        <dbReference type="Proteomes" id="UP001375743"/>
    </source>
</evidence>
<sequence length="316" mass="35268">MNPNPRMLIVAAVAGVVVLFLLLSSLFTVNQTQQALVLSFGNPVRTVQEPGLHMKVPFVQQVEYFDKRVLDFDAPSVELVLGDQKRLVVDAFARYKIVNALRFKQSVGNEMAFRGRLEPIIFSSLRSVLGEAPLFTLLSQDRTQIMGRIRNETNKSLQGFGVELVDVRIKRADLPPENSQAIYRRMQTERDREAKELRAQGAEIGQRIRARADRERRVIIAEAERESQILRGQGDAEAIRIFAEAFGQDPNFFDFYRSMQAYRAALGDGATSFVLSPDSEFFRYFDMLPTGRSPQPSAGNANLAQQGGAGAAPTAP</sequence>
<evidence type="ECO:0000313" key="9">
    <source>
        <dbReference type="EMBL" id="MEK0082022.1"/>
    </source>
</evidence>
<keyword evidence="9" id="KW-0645">Protease</keyword>
<organism evidence="9 10">
    <name type="scientific">Benzoatithermus flavus</name>
    <dbReference type="NCBI Taxonomy" id="3108223"/>
    <lineage>
        <taxon>Bacteria</taxon>
        <taxon>Pseudomonadati</taxon>
        <taxon>Pseudomonadota</taxon>
        <taxon>Alphaproteobacteria</taxon>
        <taxon>Geminicoccales</taxon>
        <taxon>Geminicoccaceae</taxon>
        <taxon>Benzoatithermus</taxon>
    </lineage>
</organism>
<gene>
    <name evidence="9" type="primary">hflC</name>
    <name evidence="9" type="ORF">U1T56_02575</name>
</gene>
<dbReference type="RefSeq" id="WP_418157879.1">
    <property type="nucleotide sequence ID" value="NZ_JBBLZC010000002.1"/>
</dbReference>
<name>A0ABU8XPT9_9PROT</name>
<feature type="domain" description="Band 7" evidence="8">
    <location>
        <begin position="24"/>
        <end position="186"/>
    </location>
</feature>
<keyword evidence="4" id="KW-1133">Transmembrane helix</keyword>
<comment type="subcellular location">
    <subcellularLocation>
        <location evidence="1">Membrane</location>
        <topology evidence="1">Single-pass membrane protein</topology>
    </subcellularLocation>
</comment>
<evidence type="ECO:0000256" key="7">
    <source>
        <dbReference type="SAM" id="MobiDB-lite"/>
    </source>
</evidence>
<dbReference type="PANTHER" id="PTHR42911:SF1">
    <property type="entry name" value="MODULATOR OF FTSH PROTEASE HFLC"/>
    <property type="match status" value="1"/>
</dbReference>
<comment type="function">
    <text evidence="6">HflC and HflK could regulate a protease.</text>
</comment>
<evidence type="ECO:0000256" key="4">
    <source>
        <dbReference type="ARBA" id="ARBA00022989"/>
    </source>
</evidence>
<keyword evidence="9" id="KW-0378">Hydrolase</keyword>
<evidence type="ECO:0000256" key="1">
    <source>
        <dbReference type="ARBA" id="ARBA00004167"/>
    </source>
</evidence>
<dbReference type="Gene3D" id="3.30.479.30">
    <property type="entry name" value="Band 7 domain"/>
    <property type="match status" value="1"/>
</dbReference>